<protein>
    <submittedName>
        <fullName evidence="2">Uncharacterized protein</fullName>
    </submittedName>
</protein>
<keyword evidence="3" id="KW-1185">Reference proteome</keyword>
<evidence type="ECO:0000313" key="2">
    <source>
        <dbReference type="EMBL" id="QDU64696.1"/>
    </source>
</evidence>
<dbReference type="EMBL" id="CP036279">
    <property type="protein sequence ID" value="QDU64696.1"/>
    <property type="molecule type" value="Genomic_DNA"/>
</dbReference>
<evidence type="ECO:0000256" key="1">
    <source>
        <dbReference type="SAM" id="MobiDB-lite"/>
    </source>
</evidence>
<dbReference type="Proteomes" id="UP000317093">
    <property type="component" value="Chromosome"/>
</dbReference>
<dbReference type="KEGG" id="knv:Pan216_55870"/>
<feature type="compositionally biased region" description="Basic and acidic residues" evidence="1">
    <location>
        <begin position="1"/>
        <end position="11"/>
    </location>
</feature>
<sequence length="49" mass="5308">MTLVDRRECHEGSYSQPREGNAAPVMIARMPTAGGSNRALTSDSLRGME</sequence>
<reference evidence="2 3" key="1">
    <citation type="submission" date="2019-02" db="EMBL/GenBank/DDBJ databases">
        <title>Deep-cultivation of Planctomycetes and their phenomic and genomic characterization uncovers novel biology.</title>
        <authorList>
            <person name="Wiegand S."/>
            <person name="Jogler M."/>
            <person name="Boedeker C."/>
            <person name="Pinto D."/>
            <person name="Vollmers J."/>
            <person name="Rivas-Marin E."/>
            <person name="Kohn T."/>
            <person name="Peeters S.H."/>
            <person name="Heuer A."/>
            <person name="Rast P."/>
            <person name="Oberbeckmann S."/>
            <person name="Bunk B."/>
            <person name="Jeske O."/>
            <person name="Meyerdierks A."/>
            <person name="Storesund J.E."/>
            <person name="Kallscheuer N."/>
            <person name="Luecker S."/>
            <person name="Lage O.M."/>
            <person name="Pohl T."/>
            <person name="Merkel B.J."/>
            <person name="Hornburger P."/>
            <person name="Mueller R.-W."/>
            <person name="Bruemmer F."/>
            <person name="Labrenz M."/>
            <person name="Spormann A.M."/>
            <person name="Op den Camp H."/>
            <person name="Overmann J."/>
            <person name="Amann R."/>
            <person name="Jetten M.S.M."/>
            <person name="Mascher T."/>
            <person name="Medema M.H."/>
            <person name="Devos D.P."/>
            <person name="Kaster A.-K."/>
            <person name="Ovreas L."/>
            <person name="Rohde M."/>
            <person name="Galperin M.Y."/>
            <person name="Jogler C."/>
        </authorList>
    </citation>
    <scope>NUCLEOTIDE SEQUENCE [LARGE SCALE GENOMIC DNA]</scope>
    <source>
        <strain evidence="2 3">Pan216</strain>
    </source>
</reference>
<feature type="region of interest" description="Disordered" evidence="1">
    <location>
        <begin position="1"/>
        <end position="23"/>
    </location>
</feature>
<gene>
    <name evidence="2" type="ORF">Pan216_55870</name>
</gene>
<proteinExistence type="predicted"/>
<accession>A0A518BCI5</accession>
<evidence type="ECO:0000313" key="3">
    <source>
        <dbReference type="Proteomes" id="UP000317093"/>
    </source>
</evidence>
<dbReference type="AlphaFoldDB" id="A0A518BCI5"/>
<name>A0A518BCI5_9BACT</name>
<organism evidence="2 3">
    <name type="scientific">Kolteria novifilia</name>
    <dbReference type="NCBI Taxonomy" id="2527975"/>
    <lineage>
        <taxon>Bacteria</taxon>
        <taxon>Pseudomonadati</taxon>
        <taxon>Planctomycetota</taxon>
        <taxon>Planctomycetia</taxon>
        <taxon>Kolteriales</taxon>
        <taxon>Kolteriaceae</taxon>
        <taxon>Kolteria</taxon>
    </lineage>
</organism>